<sequence length="92" mass="10896">MTLHSLPIRWIVVYDEEPMRSLPLSWIVATEDPLRTLSPSWIVARPLTMRSLPIGWDVATEPSRLRTLRPVPYHTPNYQIDSEYYQNRMLIF</sequence>
<evidence type="ECO:0000313" key="1">
    <source>
        <dbReference type="EMBL" id="KAH9527157.1"/>
    </source>
</evidence>
<dbReference type="Proteomes" id="UP000790347">
    <property type="component" value="Unassembled WGS sequence"/>
</dbReference>
<evidence type="ECO:0000313" key="2">
    <source>
        <dbReference type="Proteomes" id="UP000790347"/>
    </source>
</evidence>
<organism evidence="1 2">
    <name type="scientific">Dermatophagoides farinae</name>
    <name type="common">American house dust mite</name>
    <dbReference type="NCBI Taxonomy" id="6954"/>
    <lineage>
        <taxon>Eukaryota</taxon>
        <taxon>Metazoa</taxon>
        <taxon>Ecdysozoa</taxon>
        <taxon>Arthropoda</taxon>
        <taxon>Chelicerata</taxon>
        <taxon>Arachnida</taxon>
        <taxon>Acari</taxon>
        <taxon>Acariformes</taxon>
        <taxon>Sarcoptiformes</taxon>
        <taxon>Astigmata</taxon>
        <taxon>Psoroptidia</taxon>
        <taxon>Analgoidea</taxon>
        <taxon>Pyroglyphidae</taxon>
        <taxon>Dermatophagoidinae</taxon>
        <taxon>Dermatophagoides</taxon>
    </lineage>
</organism>
<reference evidence="1" key="1">
    <citation type="submission" date="2013-05" db="EMBL/GenBank/DDBJ databases">
        <authorList>
            <person name="Yim A.K.Y."/>
            <person name="Chan T.F."/>
            <person name="Ji K.M."/>
            <person name="Liu X.Y."/>
            <person name="Zhou J.W."/>
            <person name="Li R.Q."/>
            <person name="Yang K.Y."/>
            <person name="Li J."/>
            <person name="Li M."/>
            <person name="Law P.T.W."/>
            <person name="Wu Y.L."/>
            <person name="Cai Z.L."/>
            <person name="Qin H."/>
            <person name="Bao Y."/>
            <person name="Leung R.K.K."/>
            <person name="Ng P.K.S."/>
            <person name="Zou J."/>
            <person name="Zhong X.J."/>
            <person name="Ran P.X."/>
            <person name="Zhong N.S."/>
            <person name="Liu Z.G."/>
            <person name="Tsui S.K.W."/>
        </authorList>
    </citation>
    <scope>NUCLEOTIDE SEQUENCE</scope>
    <source>
        <strain evidence="1">Derf</strain>
        <tissue evidence="1">Whole organism</tissue>
    </source>
</reference>
<name>A0A922LAX7_DERFA</name>
<proteinExistence type="predicted"/>
<protein>
    <submittedName>
        <fullName evidence="1">Uncharacterized protein</fullName>
    </submittedName>
</protein>
<comment type="caution">
    <text evidence="1">The sequence shown here is derived from an EMBL/GenBank/DDBJ whole genome shotgun (WGS) entry which is preliminary data.</text>
</comment>
<gene>
    <name evidence="1" type="ORF">DERF_001197</name>
</gene>
<reference evidence="1" key="2">
    <citation type="journal article" date="2022" name="Res Sq">
        <title>Comparative Genomics Reveals Insights into the Divergent Evolution of Astigmatic Mites and Household Pest Adaptations.</title>
        <authorList>
            <person name="Xiong Q."/>
            <person name="Wan A.T.-Y."/>
            <person name="Liu X.-Y."/>
            <person name="Fung C.S.-H."/>
            <person name="Xiao X."/>
            <person name="Malainual N."/>
            <person name="Hou J."/>
            <person name="Wang L."/>
            <person name="Wang M."/>
            <person name="Yang K."/>
            <person name="Cui Y."/>
            <person name="Leung E."/>
            <person name="Nong W."/>
            <person name="Shin S.-K."/>
            <person name="Au S."/>
            <person name="Jeong K.Y."/>
            <person name="Chew F.T."/>
            <person name="Hui J."/>
            <person name="Leung T.F."/>
            <person name="Tungtrongchitr A."/>
            <person name="Zhong N."/>
            <person name="Liu Z."/>
            <person name="Tsui S."/>
        </authorList>
    </citation>
    <scope>NUCLEOTIDE SEQUENCE</scope>
    <source>
        <strain evidence="1">Derf</strain>
        <tissue evidence="1">Whole organism</tissue>
    </source>
</reference>
<keyword evidence="2" id="KW-1185">Reference proteome</keyword>
<dbReference type="AlphaFoldDB" id="A0A922LAX7"/>
<accession>A0A922LAX7</accession>
<dbReference type="EMBL" id="ASGP02000001">
    <property type="protein sequence ID" value="KAH9527157.1"/>
    <property type="molecule type" value="Genomic_DNA"/>
</dbReference>